<evidence type="ECO:0000256" key="1">
    <source>
        <dbReference type="SAM" id="Phobius"/>
    </source>
</evidence>
<name>A0A0F9B7F3_9ZZZZ</name>
<keyword evidence="1" id="KW-1133">Transmembrane helix</keyword>
<evidence type="ECO:0000313" key="2">
    <source>
        <dbReference type="EMBL" id="KKL17849.1"/>
    </source>
</evidence>
<reference evidence="2" key="1">
    <citation type="journal article" date="2015" name="Nature">
        <title>Complex archaea that bridge the gap between prokaryotes and eukaryotes.</title>
        <authorList>
            <person name="Spang A."/>
            <person name="Saw J.H."/>
            <person name="Jorgensen S.L."/>
            <person name="Zaremba-Niedzwiedzka K."/>
            <person name="Martijn J."/>
            <person name="Lind A.E."/>
            <person name="van Eijk R."/>
            <person name="Schleper C."/>
            <person name="Guy L."/>
            <person name="Ettema T.J."/>
        </authorList>
    </citation>
    <scope>NUCLEOTIDE SEQUENCE</scope>
</reference>
<proteinExistence type="predicted"/>
<sequence>MEPEIIAILGTIIAALVAALGKMGFDQRNNHKPRDNHLGNPGVIDLRSTKLGDMSAGWYEDQHKEIMAALDNLAKAVRGETS</sequence>
<gene>
    <name evidence="2" type="ORF">LCGC14_2481440</name>
</gene>
<accession>A0A0F9B7F3</accession>
<feature type="transmembrane region" description="Helical" evidence="1">
    <location>
        <begin position="6"/>
        <end position="25"/>
    </location>
</feature>
<protein>
    <submittedName>
        <fullName evidence="2">Uncharacterized protein</fullName>
    </submittedName>
</protein>
<keyword evidence="1" id="KW-0472">Membrane</keyword>
<dbReference type="AlphaFoldDB" id="A0A0F9B7F3"/>
<keyword evidence="1" id="KW-0812">Transmembrane</keyword>
<dbReference type="EMBL" id="LAZR01039099">
    <property type="protein sequence ID" value="KKL17849.1"/>
    <property type="molecule type" value="Genomic_DNA"/>
</dbReference>
<comment type="caution">
    <text evidence="2">The sequence shown here is derived from an EMBL/GenBank/DDBJ whole genome shotgun (WGS) entry which is preliminary data.</text>
</comment>
<organism evidence="2">
    <name type="scientific">marine sediment metagenome</name>
    <dbReference type="NCBI Taxonomy" id="412755"/>
    <lineage>
        <taxon>unclassified sequences</taxon>
        <taxon>metagenomes</taxon>
        <taxon>ecological metagenomes</taxon>
    </lineage>
</organism>